<sequence length="475" mass="54132">MPLKDCVFSPRDIRSSTRHSRTMDQQDNKIAVVGAGLVGAACACMLSRHGFAVDLFELRSDLRLSSKLSVGRSINLALSARGLHTLRLLGVADEILERHAIPMYARMIHNVDGRTEPIPYGASGQCIYSVGRKYLLELLLFRAERDDNVRLHFDHKLLRARFHQGSLEFSTPDRDAVTKSGYRAIIGCDGVFSRVRQDVMRCGRFDFEQKYIDHGYIELCIPAKDNEFQMAVNFLHIWPRGEFMMIALPNQDKSYTVTLFMPFEKFEALTTAEKILKFFETHFPDSIPLIGRESLIQTLTTVEVSSLASVKCSPYHVGGRGLLLGDAAHAMVPFYGQGMNCGFEDVSILDELFTALGTSDLEKPFETFSEVRREDAHAIVELALYNYIEMRHLVNSVWFRLRKKFDSSLHWMFPKFWVPLYTSVTFSRMKYSECISNRAWQDKVLRNSLRSIGLLALGVSLAYAASRMRINVRLH</sequence>
<evidence type="ECO:0000256" key="4">
    <source>
        <dbReference type="ARBA" id="ARBA00022827"/>
    </source>
</evidence>
<evidence type="ECO:0000256" key="8">
    <source>
        <dbReference type="ARBA" id="ARBA00023128"/>
    </source>
</evidence>
<keyword evidence="6 10" id="KW-0560">Oxidoreductase</keyword>
<name>A0AAJ6VUW5_9ACAR</name>
<keyword evidence="8 10" id="KW-0496">Mitochondrion</keyword>
<evidence type="ECO:0000313" key="13">
    <source>
        <dbReference type="RefSeq" id="XP_003737713.1"/>
    </source>
</evidence>
<dbReference type="FunFam" id="3.50.50.60:FF:000129">
    <property type="entry name" value="Kynurenine 3-monooxygenase"/>
    <property type="match status" value="1"/>
</dbReference>
<dbReference type="Proteomes" id="UP000694867">
    <property type="component" value="Unplaced"/>
</dbReference>
<evidence type="ECO:0000313" key="12">
    <source>
        <dbReference type="Proteomes" id="UP000694867"/>
    </source>
</evidence>
<dbReference type="AlphaFoldDB" id="A0AAJ6VUW5"/>
<comment type="subcellular location">
    <subcellularLocation>
        <location evidence="10">Mitochondrion</location>
    </subcellularLocation>
    <subcellularLocation>
        <location evidence="10">Membrane</location>
        <topology evidence="10">Multi-pass membrane protein</topology>
    </subcellularLocation>
</comment>
<keyword evidence="4 10" id="KW-0274">FAD</keyword>
<dbReference type="GO" id="GO:0070189">
    <property type="term" value="P:kynurenine metabolic process"/>
    <property type="evidence" value="ECO:0007669"/>
    <property type="project" value="TreeGrafter"/>
</dbReference>
<gene>
    <name evidence="13" type="primary">LOC100899019</name>
</gene>
<dbReference type="InterPro" id="IPR002938">
    <property type="entry name" value="FAD-bd"/>
</dbReference>
<keyword evidence="7 10" id="KW-0503">Monooxygenase</keyword>
<dbReference type="CTD" id="35724"/>
<evidence type="ECO:0000259" key="11">
    <source>
        <dbReference type="Pfam" id="PF01494"/>
    </source>
</evidence>
<dbReference type="GO" id="GO:0005741">
    <property type="term" value="C:mitochondrial outer membrane"/>
    <property type="evidence" value="ECO:0007669"/>
    <property type="project" value="TreeGrafter"/>
</dbReference>
<protein>
    <recommendedName>
        <fullName evidence="10">Kynurenine 3-monooxygenase</fullName>
        <ecNumber evidence="10">1.14.13.9</ecNumber>
    </recommendedName>
    <alternativeName>
        <fullName evidence="10">Kynurenine 3-hydroxylase</fullName>
    </alternativeName>
</protein>
<dbReference type="GO" id="GO:0034354">
    <property type="term" value="P:'de novo' NAD+ biosynthetic process from L-tryptophan"/>
    <property type="evidence" value="ECO:0007669"/>
    <property type="project" value="UniProtKB-UniRule"/>
</dbReference>
<evidence type="ECO:0000256" key="1">
    <source>
        <dbReference type="ARBA" id="ARBA00001974"/>
    </source>
</evidence>
<dbReference type="PANTHER" id="PTHR46028">
    <property type="entry name" value="KYNURENINE 3-MONOOXYGENASE"/>
    <property type="match status" value="1"/>
</dbReference>
<dbReference type="RefSeq" id="XP_003737713.1">
    <property type="nucleotide sequence ID" value="XM_003737665.1"/>
</dbReference>
<accession>A0AAJ6VUW5</accession>
<comment type="catalytic activity">
    <reaction evidence="9 10">
        <text>L-kynurenine + NADPH + O2 + H(+) = 3-hydroxy-L-kynurenine + NADP(+) + H2O</text>
        <dbReference type="Rhea" id="RHEA:20545"/>
        <dbReference type="ChEBI" id="CHEBI:15377"/>
        <dbReference type="ChEBI" id="CHEBI:15378"/>
        <dbReference type="ChEBI" id="CHEBI:15379"/>
        <dbReference type="ChEBI" id="CHEBI:57783"/>
        <dbReference type="ChEBI" id="CHEBI:57959"/>
        <dbReference type="ChEBI" id="CHEBI:58125"/>
        <dbReference type="ChEBI" id="CHEBI:58349"/>
        <dbReference type="EC" id="1.14.13.9"/>
    </reaction>
</comment>
<organism evidence="12 13">
    <name type="scientific">Galendromus occidentalis</name>
    <name type="common">western predatory mite</name>
    <dbReference type="NCBI Taxonomy" id="34638"/>
    <lineage>
        <taxon>Eukaryota</taxon>
        <taxon>Metazoa</taxon>
        <taxon>Ecdysozoa</taxon>
        <taxon>Arthropoda</taxon>
        <taxon>Chelicerata</taxon>
        <taxon>Arachnida</taxon>
        <taxon>Acari</taxon>
        <taxon>Parasitiformes</taxon>
        <taxon>Mesostigmata</taxon>
        <taxon>Gamasina</taxon>
        <taxon>Phytoseioidea</taxon>
        <taxon>Phytoseiidae</taxon>
        <taxon>Typhlodrominae</taxon>
        <taxon>Galendromus</taxon>
    </lineage>
</organism>
<evidence type="ECO:0000256" key="2">
    <source>
        <dbReference type="ARBA" id="ARBA00022630"/>
    </source>
</evidence>
<dbReference type="GO" id="GO:0019805">
    <property type="term" value="P:quinolinate biosynthetic process"/>
    <property type="evidence" value="ECO:0007669"/>
    <property type="project" value="UniProtKB-UniRule"/>
</dbReference>
<comment type="function">
    <text evidence="10">Catalyzes the hydroxylation of L-kynurenine (L-Kyn) to form 3-hydroxy-L-kynurenine (L-3OHKyn). Required for synthesis of quinolinic acid.</text>
</comment>
<dbReference type="SUPFAM" id="SSF51905">
    <property type="entry name" value="FAD/NAD(P)-binding domain"/>
    <property type="match status" value="1"/>
</dbReference>
<dbReference type="GO" id="GO:0043420">
    <property type="term" value="P:anthranilate metabolic process"/>
    <property type="evidence" value="ECO:0007669"/>
    <property type="project" value="UniProtKB-UniRule"/>
</dbReference>
<dbReference type="GeneID" id="100899019"/>
<reference evidence="13" key="1">
    <citation type="submission" date="2025-08" db="UniProtKB">
        <authorList>
            <consortium name="RefSeq"/>
        </authorList>
    </citation>
    <scope>IDENTIFICATION</scope>
</reference>
<evidence type="ECO:0000256" key="3">
    <source>
        <dbReference type="ARBA" id="ARBA00022642"/>
    </source>
</evidence>
<dbReference type="EC" id="1.14.13.9" evidence="10"/>
<comment type="cofactor">
    <cofactor evidence="1 10">
        <name>FAD</name>
        <dbReference type="ChEBI" id="CHEBI:57692"/>
    </cofactor>
</comment>
<proteinExistence type="inferred from homology"/>
<dbReference type="HAMAP" id="MF_01971">
    <property type="entry name" value="Kynurenine_monooxygenase"/>
    <property type="match status" value="1"/>
</dbReference>
<evidence type="ECO:0000256" key="6">
    <source>
        <dbReference type="ARBA" id="ARBA00023002"/>
    </source>
</evidence>
<dbReference type="GO" id="GO:0006569">
    <property type="term" value="P:L-tryptophan catabolic process"/>
    <property type="evidence" value="ECO:0007669"/>
    <property type="project" value="UniProtKB-UniRule"/>
</dbReference>
<dbReference type="Pfam" id="PF01494">
    <property type="entry name" value="FAD_binding_3"/>
    <property type="match status" value="1"/>
</dbReference>
<dbReference type="PRINTS" id="PR00420">
    <property type="entry name" value="RNGMNOXGNASE"/>
</dbReference>
<keyword evidence="3 10" id="KW-0662">Pyridine nucleotide biosynthesis</keyword>
<keyword evidence="12" id="KW-1185">Reference proteome</keyword>
<dbReference type="PANTHER" id="PTHR46028:SF2">
    <property type="entry name" value="KYNURENINE 3-MONOOXYGENASE"/>
    <property type="match status" value="1"/>
</dbReference>
<dbReference type="GO" id="GO:0071949">
    <property type="term" value="F:FAD binding"/>
    <property type="evidence" value="ECO:0007669"/>
    <property type="project" value="InterPro"/>
</dbReference>
<feature type="domain" description="FAD-binding" evidence="11">
    <location>
        <begin position="29"/>
        <end position="381"/>
    </location>
</feature>
<keyword evidence="5 10" id="KW-0521">NADP</keyword>
<evidence type="ECO:0000256" key="10">
    <source>
        <dbReference type="HAMAP-Rule" id="MF_03018"/>
    </source>
</evidence>
<comment type="pathway">
    <text evidence="10">Cofactor biosynthesis; NAD(+) biosynthesis; quinolinate from L-kynurenine: step 1/3.</text>
</comment>
<dbReference type="InterPro" id="IPR036188">
    <property type="entry name" value="FAD/NAD-bd_sf"/>
</dbReference>
<dbReference type="Gene3D" id="3.50.50.60">
    <property type="entry name" value="FAD/NAD(P)-binding domain"/>
    <property type="match status" value="1"/>
</dbReference>
<comment type="similarity">
    <text evidence="10">Belongs to the aromatic-ring hydroxylase family. KMO subfamily.</text>
</comment>
<evidence type="ECO:0000256" key="5">
    <source>
        <dbReference type="ARBA" id="ARBA00022857"/>
    </source>
</evidence>
<evidence type="ECO:0000256" key="9">
    <source>
        <dbReference type="ARBA" id="ARBA00047818"/>
    </source>
</evidence>
<keyword evidence="2 10" id="KW-0285">Flavoprotein</keyword>
<evidence type="ECO:0000256" key="7">
    <source>
        <dbReference type="ARBA" id="ARBA00023033"/>
    </source>
</evidence>
<dbReference type="KEGG" id="goe:100899019"/>
<keyword evidence="10" id="KW-0472">Membrane</keyword>
<dbReference type="GO" id="GO:0004502">
    <property type="term" value="F:kynurenine 3-monooxygenase activity"/>
    <property type="evidence" value="ECO:0007669"/>
    <property type="project" value="UniProtKB-UniRule"/>
</dbReference>
<dbReference type="InterPro" id="IPR027545">
    <property type="entry name" value="Kynurenine_monooxygenase"/>
</dbReference>